<evidence type="ECO:0000313" key="3">
    <source>
        <dbReference type="Proteomes" id="UP000241848"/>
    </source>
</evidence>
<dbReference type="Proteomes" id="UP000241848">
    <property type="component" value="Unassembled WGS sequence"/>
</dbReference>
<dbReference type="GO" id="GO:0016887">
    <property type="term" value="F:ATP hydrolysis activity"/>
    <property type="evidence" value="ECO:0007669"/>
    <property type="project" value="InterPro"/>
</dbReference>
<dbReference type="GO" id="GO:0005524">
    <property type="term" value="F:ATP binding"/>
    <property type="evidence" value="ECO:0007669"/>
    <property type="project" value="InterPro"/>
</dbReference>
<dbReference type="Gene3D" id="3.40.50.300">
    <property type="entry name" value="P-loop containing nucleotide triphosphate hydrolases"/>
    <property type="match status" value="1"/>
</dbReference>
<protein>
    <submittedName>
        <fullName evidence="2">ATPase</fullName>
    </submittedName>
</protein>
<name>A0A2T2WIZ8_9FIRM</name>
<dbReference type="AlphaFoldDB" id="A0A2T2WIZ8"/>
<dbReference type="InterPro" id="IPR027417">
    <property type="entry name" value="P-loop_NTPase"/>
</dbReference>
<reference evidence="2 3" key="1">
    <citation type="journal article" date="2014" name="BMC Genomics">
        <title>Comparison of environmental and isolate Sulfobacillus genomes reveals diverse carbon, sulfur, nitrogen, and hydrogen metabolisms.</title>
        <authorList>
            <person name="Justice N.B."/>
            <person name="Norman A."/>
            <person name="Brown C.T."/>
            <person name="Singh A."/>
            <person name="Thomas B.C."/>
            <person name="Banfield J.F."/>
        </authorList>
    </citation>
    <scope>NUCLEOTIDE SEQUENCE [LARGE SCALE GENOMIC DNA]</scope>
    <source>
        <strain evidence="2">AMDSBA3</strain>
    </source>
</reference>
<feature type="domain" description="AAA+ ATPase" evidence="1">
    <location>
        <begin position="45"/>
        <end position="214"/>
    </location>
</feature>
<proteinExistence type="predicted"/>
<organism evidence="2 3">
    <name type="scientific">Sulfobacillus acidophilus</name>
    <dbReference type="NCBI Taxonomy" id="53633"/>
    <lineage>
        <taxon>Bacteria</taxon>
        <taxon>Bacillati</taxon>
        <taxon>Bacillota</taxon>
        <taxon>Clostridia</taxon>
        <taxon>Eubacteriales</taxon>
        <taxon>Clostridiales Family XVII. Incertae Sedis</taxon>
        <taxon>Sulfobacillus</taxon>
    </lineage>
</organism>
<dbReference type="CDD" id="cd00009">
    <property type="entry name" value="AAA"/>
    <property type="match status" value="1"/>
</dbReference>
<dbReference type="PANTHER" id="PTHR42759:SF1">
    <property type="entry name" value="MAGNESIUM-CHELATASE SUBUNIT CHLD"/>
    <property type="match status" value="1"/>
</dbReference>
<comment type="caution">
    <text evidence="2">The sequence shown here is derived from an EMBL/GenBank/DDBJ whole genome shotgun (WGS) entry which is preliminary data.</text>
</comment>
<dbReference type="InterPro" id="IPR011704">
    <property type="entry name" value="ATPase_dyneun-rel_AAA"/>
</dbReference>
<evidence type="ECO:0000313" key="2">
    <source>
        <dbReference type="EMBL" id="PSR22217.1"/>
    </source>
</evidence>
<dbReference type="InterPro" id="IPR050764">
    <property type="entry name" value="CbbQ/NirQ/NorQ/GpvN"/>
</dbReference>
<evidence type="ECO:0000259" key="1">
    <source>
        <dbReference type="SMART" id="SM00382"/>
    </source>
</evidence>
<dbReference type="Pfam" id="PF07728">
    <property type="entry name" value="AAA_5"/>
    <property type="match status" value="1"/>
</dbReference>
<sequence length="316" mass="35360">MPLVVGGVVVQNPFASVADLNARLDALGYLAEPGLATAAYLALALERPLLLEGEPGVGKTELAKVLSQALGRSLVRLQCYYGIDVKGAVYDWNYARQMLHIRLAEDMPDVSRSRQALERDIYTPDFLVKRPLLTALTERPAPVLLIDEVDRTDEAFEALLLEFLGEFQVSIPEIGTIGTDEAPLVVLTSNRTRDIHDAMRRRCLYYWIDYPTPERELAILRRRFPELGRSLLHEVVGFVAALRREPLVKPPGLAESVEWVQALAQLGQKTLSYAVVERTLGLLVKYYDDLDLLRRPQKSGMSTLERVVEEATGTHP</sequence>
<dbReference type="InterPro" id="IPR003593">
    <property type="entry name" value="AAA+_ATPase"/>
</dbReference>
<dbReference type="SMART" id="SM00382">
    <property type="entry name" value="AAA"/>
    <property type="match status" value="1"/>
</dbReference>
<gene>
    <name evidence="2" type="ORF">C7B45_07535</name>
</gene>
<dbReference type="EMBL" id="PXYV01000020">
    <property type="protein sequence ID" value="PSR22217.1"/>
    <property type="molecule type" value="Genomic_DNA"/>
</dbReference>
<accession>A0A2T2WIZ8</accession>
<dbReference type="PANTHER" id="PTHR42759">
    <property type="entry name" value="MOXR FAMILY PROTEIN"/>
    <property type="match status" value="1"/>
</dbReference>
<dbReference type="SUPFAM" id="SSF52540">
    <property type="entry name" value="P-loop containing nucleoside triphosphate hydrolases"/>
    <property type="match status" value="1"/>
</dbReference>